<dbReference type="PANTHER" id="PTHR30505">
    <property type="entry name" value="FRUCTOSE-LIKE PERMEASE"/>
    <property type="match status" value="1"/>
</dbReference>
<comment type="caution">
    <text evidence="16">The sequence shown here is derived from an EMBL/GenBank/DDBJ whole genome shotgun (WGS) entry which is preliminary data.</text>
</comment>
<evidence type="ECO:0000256" key="7">
    <source>
        <dbReference type="ARBA" id="ARBA00022683"/>
    </source>
</evidence>
<feature type="transmembrane region" description="Helical" evidence="12">
    <location>
        <begin position="583"/>
        <end position="606"/>
    </location>
</feature>
<evidence type="ECO:0000313" key="16">
    <source>
        <dbReference type="EMBL" id="MDX8336120.1"/>
    </source>
</evidence>
<evidence type="ECO:0000256" key="12">
    <source>
        <dbReference type="SAM" id="Phobius"/>
    </source>
</evidence>
<dbReference type="EMBL" id="JAVIKH010000007">
    <property type="protein sequence ID" value="MDX8336120.1"/>
    <property type="molecule type" value="Genomic_DNA"/>
</dbReference>
<feature type="transmembrane region" description="Helical" evidence="12">
    <location>
        <begin position="471"/>
        <end position="491"/>
    </location>
</feature>
<keyword evidence="8 12" id="KW-0812">Transmembrane</keyword>
<reference evidence="17" key="1">
    <citation type="submission" date="2023-07" db="EMBL/GenBank/DDBJ databases">
        <authorList>
            <person name="Colorado M.A."/>
            <person name="Villamil L.M."/>
            <person name="Melo J.F."/>
            <person name="Rodriguez J.A."/>
            <person name="Ruiz R.Y."/>
        </authorList>
    </citation>
    <scope>NUCLEOTIDE SEQUENCE [LARGE SCALE GENOMIC DNA]</scope>
    <source>
        <strain evidence="17">C33</strain>
    </source>
</reference>
<dbReference type="NCBIfam" id="TIGR01427">
    <property type="entry name" value="PTS_IIC_fructo"/>
    <property type="match status" value="1"/>
</dbReference>
<dbReference type="Gene3D" id="3.40.930.10">
    <property type="entry name" value="Mannitol-specific EII, Chain A"/>
    <property type="match status" value="1"/>
</dbReference>
<name>A0ABU4W9B2_9FUSO</name>
<evidence type="ECO:0000259" key="14">
    <source>
        <dbReference type="PROSITE" id="PS51099"/>
    </source>
</evidence>
<evidence type="ECO:0000256" key="6">
    <source>
        <dbReference type="ARBA" id="ARBA00022679"/>
    </source>
</evidence>
<sequence length="662" mass="71497">MNIKNLIDKNLMILDSELTIKEDVIKSLINLLDENEILTSKEGFYNDVMSREKVSPTGLEEGLAIPHAKSNFVKTSKIAVARLKSPIKDWESVDENNKVSLIFLLAIPEKDQGDMYIEILKNLTISFMKEGFIDNLQKASTKEEFIELLSPKEIEDEKIEKKIEVQLDKKIVAVTSCPAGIAHTYMAAEGLLKAGKELNVKISVEKQGALGTEDLLDEKEIEGADIVILAVNRNIEMDRFVGKKLYQVKANEAIKDGKKLILDALENATIFGAKDSKVEKITLGKTENKAVGHIMAGLSYMVPMVIASGIILSIANIFAFQKNELGQIVNWGFDRSTNFGFLMAKMFEIGQIGFKLMIPLFAGFIANSMAGRPAIAAAMIGAYIANDATYLGTQTGGGFISAILVAFLSGYTVNLLKKIKWPKVIQPLLGIMIIPLVSVFLITMIVTFMIGKPIANLMDTLYTTLTYLNDNYTGMPIVIGAIIGAMIGFDFGGPVNKTALIFGAAVFTDTVAKYGIQGANFVPGTAAQAAISVAPLGIWLASRIFKNKFTKQEHISAASAFGMGIVGVTEGAIPFVASNPLQMITASVIGGAVAGGLAGATGCKFYGGIGSPIGTFIGYIEQPVPFITWIACTLAGIITTALIIGFWREKVIESENLEEILI</sequence>
<keyword evidence="11 12" id="KW-0472">Membrane</keyword>
<gene>
    <name evidence="16" type="ORF">RFV38_06370</name>
</gene>
<dbReference type="CDD" id="cd05569">
    <property type="entry name" value="PTS_IIB_fructose"/>
    <property type="match status" value="1"/>
</dbReference>
<dbReference type="SUPFAM" id="SSF52794">
    <property type="entry name" value="PTS system IIB component-like"/>
    <property type="match status" value="1"/>
</dbReference>
<feature type="transmembrane region" description="Helical" evidence="12">
    <location>
        <begin position="339"/>
        <end position="362"/>
    </location>
</feature>
<keyword evidence="4" id="KW-0597">Phosphoprotein</keyword>
<dbReference type="InterPro" id="IPR013011">
    <property type="entry name" value="PTS_EIIB_2"/>
</dbReference>
<dbReference type="Proteomes" id="UP001279681">
    <property type="component" value="Unassembled WGS sequence"/>
</dbReference>
<evidence type="ECO:0000256" key="5">
    <source>
        <dbReference type="ARBA" id="ARBA00022597"/>
    </source>
</evidence>
<evidence type="ECO:0000256" key="4">
    <source>
        <dbReference type="ARBA" id="ARBA00022553"/>
    </source>
</evidence>
<dbReference type="InterPro" id="IPR002178">
    <property type="entry name" value="PTS_EIIA_type-2_dom"/>
</dbReference>
<dbReference type="PANTHER" id="PTHR30505:SF0">
    <property type="entry name" value="FRUCTOSE-LIKE PTS SYSTEM EIIBC COMPONENT-RELATED"/>
    <property type="match status" value="1"/>
</dbReference>
<feature type="transmembrane region" description="Helical" evidence="12">
    <location>
        <begin position="298"/>
        <end position="319"/>
    </location>
</feature>
<dbReference type="InterPro" id="IPR013014">
    <property type="entry name" value="PTS_EIIC_2"/>
</dbReference>
<dbReference type="Pfam" id="PF02302">
    <property type="entry name" value="PTS_IIB"/>
    <property type="match status" value="1"/>
</dbReference>
<dbReference type="InterPro" id="IPR003352">
    <property type="entry name" value="PTS_EIIC"/>
</dbReference>
<evidence type="ECO:0000256" key="8">
    <source>
        <dbReference type="ARBA" id="ARBA00022692"/>
    </source>
</evidence>
<dbReference type="Pfam" id="PF02378">
    <property type="entry name" value="PTS_EIIC"/>
    <property type="match status" value="1"/>
</dbReference>
<keyword evidence="3" id="KW-1003">Cell membrane</keyword>
<dbReference type="InterPro" id="IPR003501">
    <property type="entry name" value="PTS_EIIB_2/3"/>
</dbReference>
<organism evidence="16 17">
    <name type="scientific">Candidatus Cetobacterium colombiensis</name>
    <dbReference type="NCBI Taxonomy" id="3073100"/>
    <lineage>
        <taxon>Bacteria</taxon>
        <taxon>Fusobacteriati</taxon>
        <taxon>Fusobacteriota</taxon>
        <taxon>Fusobacteriia</taxon>
        <taxon>Fusobacteriales</taxon>
        <taxon>Fusobacteriaceae</taxon>
        <taxon>Cetobacterium</taxon>
    </lineage>
</organism>
<keyword evidence="2" id="KW-0813">Transport</keyword>
<dbReference type="PROSITE" id="PS51099">
    <property type="entry name" value="PTS_EIIB_TYPE_2"/>
    <property type="match status" value="1"/>
</dbReference>
<protein>
    <submittedName>
        <fullName evidence="16">Fructose-specific PTS transporter subunit EIIC</fullName>
    </submittedName>
</protein>
<keyword evidence="6" id="KW-0808">Transferase</keyword>
<dbReference type="InterPro" id="IPR050864">
    <property type="entry name" value="Bacterial_PTS_Sugar_Transport"/>
</dbReference>
<comment type="subcellular location">
    <subcellularLocation>
        <location evidence="1">Cell inner membrane</location>
        <topology evidence="1">Multi-pass membrane protein</topology>
    </subcellularLocation>
</comment>
<dbReference type="Pfam" id="PF00359">
    <property type="entry name" value="PTS_EIIA_2"/>
    <property type="match status" value="1"/>
</dbReference>
<dbReference type="InterPro" id="IPR004715">
    <property type="entry name" value="PTS_IIA_fruc"/>
</dbReference>
<feature type="transmembrane region" description="Helical" evidence="12">
    <location>
        <begin position="428"/>
        <end position="451"/>
    </location>
</feature>
<dbReference type="CDD" id="cd00211">
    <property type="entry name" value="PTS_IIA_fru"/>
    <property type="match status" value="1"/>
</dbReference>
<keyword evidence="5" id="KW-0762">Sugar transport</keyword>
<feature type="domain" description="PTS EIIC type-2" evidence="15">
    <location>
        <begin position="290"/>
        <end position="647"/>
    </location>
</feature>
<dbReference type="InterPro" id="IPR006327">
    <property type="entry name" value="PTS_IIC_fruc"/>
</dbReference>
<feature type="transmembrane region" description="Helical" evidence="12">
    <location>
        <begin position="626"/>
        <end position="647"/>
    </location>
</feature>
<feature type="transmembrane region" description="Helical" evidence="12">
    <location>
        <begin position="522"/>
        <end position="542"/>
    </location>
</feature>
<accession>A0ABU4W9B2</accession>
<keyword evidence="10 12" id="KW-1133">Transmembrane helix</keyword>
<keyword evidence="7" id="KW-0598">Phosphotransferase system</keyword>
<dbReference type="NCBIfam" id="TIGR00848">
    <property type="entry name" value="fruA"/>
    <property type="match status" value="1"/>
</dbReference>
<dbReference type="RefSeq" id="WP_320313525.1">
    <property type="nucleotide sequence ID" value="NZ_JAVIKH010000007.1"/>
</dbReference>
<evidence type="ECO:0000256" key="2">
    <source>
        <dbReference type="ARBA" id="ARBA00022448"/>
    </source>
</evidence>
<dbReference type="PROSITE" id="PS51094">
    <property type="entry name" value="PTS_EIIA_TYPE_2"/>
    <property type="match status" value="1"/>
</dbReference>
<evidence type="ECO:0000256" key="11">
    <source>
        <dbReference type="ARBA" id="ARBA00023136"/>
    </source>
</evidence>
<dbReference type="Gene3D" id="3.40.50.2300">
    <property type="match status" value="1"/>
</dbReference>
<feature type="transmembrane region" description="Helical" evidence="12">
    <location>
        <begin position="398"/>
        <end position="416"/>
    </location>
</feature>
<keyword evidence="9" id="KW-0418">Kinase</keyword>
<evidence type="ECO:0000256" key="1">
    <source>
        <dbReference type="ARBA" id="ARBA00004429"/>
    </source>
</evidence>
<evidence type="ECO:0000313" key="17">
    <source>
        <dbReference type="Proteomes" id="UP001279681"/>
    </source>
</evidence>
<dbReference type="SUPFAM" id="SSF55804">
    <property type="entry name" value="Phoshotransferase/anion transport protein"/>
    <property type="match status" value="1"/>
</dbReference>
<feature type="domain" description="PTS EIIB type-2" evidence="14">
    <location>
        <begin position="169"/>
        <end position="266"/>
    </location>
</feature>
<dbReference type="PROSITE" id="PS51104">
    <property type="entry name" value="PTS_EIIC_TYPE_2"/>
    <property type="match status" value="1"/>
</dbReference>
<evidence type="ECO:0000256" key="10">
    <source>
        <dbReference type="ARBA" id="ARBA00022989"/>
    </source>
</evidence>
<evidence type="ECO:0000256" key="3">
    <source>
        <dbReference type="ARBA" id="ARBA00022475"/>
    </source>
</evidence>
<feature type="domain" description="PTS EIIA type-2" evidence="13">
    <location>
        <begin position="5"/>
        <end position="152"/>
    </location>
</feature>
<keyword evidence="17" id="KW-1185">Reference proteome</keyword>
<evidence type="ECO:0000256" key="9">
    <source>
        <dbReference type="ARBA" id="ARBA00022777"/>
    </source>
</evidence>
<evidence type="ECO:0000259" key="13">
    <source>
        <dbReference type="PROSITE" id="PS51094"/>
    </source>
</evidence>
<evidence type="ECO:0000259" key="15">
    <source>
        <dbReference type="PROSITE" id="PS51104"/>
    </source>
</evidence>
<dbReference type="InterPro" id="IPR016152">
    <property type="entry name" value="PTrfase/Anion_transptr"/>
</dbReference>
<dbReference type="InterPro" id="IPR003353">
    <property type="entry name" value="PTS_IIB_fruc"/>
</dbReference>
<dbReference type="InterPro" id="IPR036095">
    <property type="entry name" value="PTS_EIIB-like_sf"/>
</dbReference>
<dbReference type="NCBIfam" id="TIGR00829">
    <property type="entry name" value="FRU"/>
    <property type="match status" value="1"/>
</dbReference>
<proteinExistence type="predicted"/>